<dbReference type="Proteomes" id="UP001139887">
    <property type="component" value="Unassembled WGS sequence"/>
</dbReference>
<dbReference type="PANTHER" id="PTHR10536">
    <property type="entry name" value="DNA PRIMASE SMALL SUBUNIT"/>
    <property type="match status" value="1"/>
</dbReference>
<accession>A0A9W8I9C6</accession>
<evidence type="ECO:0000256" key="4">
    <source>
        <dbReference type="ARBA" id="ARBA00022679"/>
    </source>
</evidence>
<dbReference type="InterPro" id="IPR002755">
    <property type="entry name" value="DNA_primase_S"/>
</dbReference>
<keyword evidence="3 10" id="KW-0639">Primosome</keyword>
<dbReference type="CDD" id="cd04860">
    <property type="entry name" value="AE_Prim_S"/>
    <property type="match status" value="1"/>
</dbReference>
<comment type="similarity">
    <text evidence="1 10">Belongs to the eukaryotic-type primase small subunit family.</text>
</comment>
<dbReference type="GO" id="GO:0046872">
    <property type="term" value="F:metal ion binding"/>
    <property type="evidence" value="ECO:0007669"/>
    <property type="project" value="UniProtKB-KW"/>
</dbReference>
<keyword evidence="8" id="KW-0862">Zinc</keyword>
<dbReference type="GO" id="GO:0005658">
    <property type="term" value="C:alpha DNA polymerase:primase complex"/>
    <property type="evidence" value="ECO:0007669"/>
    <property type="project" value="UniProtKB-ARBA"/>
</dbReference>
<evidence type="ECO:0000313" key="11">
    <source>
        <dbReference type="EMBL" id="KAJ2851253.1"/>
    </source>
</evidence>
<evidence type="ECO:0000256" key="9">
    <source>
        <dbReference type="ARBA" id="ARBA00023163"/>
    </source>
</evidence>
<dbReference type="AlphaFoldDB" id="A0A9W8I9C6"/>
<reference evidence="11" key="1">
    <citation type="submission" date="2022-07" db="EMBL/GenBank/DDBJ databases">
        <title>Phylogenomic reconstructions and comparative analyses of Kickxellomycotina fungi.</title>
        <authorList>
            <person name="Reynolds N.K."/>
            <person name="Stajich J.E."/>
            <person name="Barry K."/>
            <person name="Grigoriev I.V."/>
            <person name="Crous P."/>
            <person name="Smith M.E."/>
        </authorList>
    </citation>
    <scope>NUCLEOTIDE SEQUENCE</scope>
    <source>
        <strain evidence="11">NRRL 1566</strain>
    </source>
</reference>
<keyword evidence="7" id="KW-0479">Metal-binding</keyword>
<keyword evidence="6 10" id="KW-0235">DNA replication</keyword>
<dbReference type="NCBIfam" id="TIGR00335">
    <property type="entry name" value="primase_sml"/>
    <property type="match status" value="1"/>
</dbReference>
<evidence type="ECO:0000256" key="6">
    <source>
        <dbReference type="ARBA" id="ARBA00022705"/>
    </source>
</evidence>
<dbReference type="Gene3D" id="3.90.920.10">
    <property type="entry name" value="DNA primase, PRIM domain"/>
    <property type="match status" value="1"/>
</dbReference>
<evidence type="ECO:0000256" key="5">
    <source>
        <dbReference type="ARBA" id="ARBA00022695"/>
    </source>
</evidence>
<keyword evidence="4 10" id="KW-0808">Transferase</keyword>
<evidence type="ECO:0000256" key="7">
    <source>
        <dbReference type="ARBA" id="ARBA00022723"/>
    </source>
</evidence>
<keyword evidence="2 10" id="KW-0240">DNA-directed RNA polymerase</keyword>
<evidence type="ECO:0000256" key="10">
    <source>
        <dbReference type="RuleBase" id="RU003514"/>
    </source>
</evidence>
<dbReference type="InterPro" id="IPR014052">
    <property type="entry name" value="DNA_primase_ssu_euk/arc"/>
</dbReference>
<dbReference type="EMBL" id="JANBUW010000015">
    <property type="protein sequence ID" value="KAJ2851253.1"/>
    <property type="molecule type" value="Genomic_DNA"/>
</dbReference>
<evidence type="ECO:0000256" key="1">
    <source>
        <dbReference type="ARBA" id="ARBA00009762"/>
    </source>
</evidence>
<organism evidence="11 12">
    <name type="scientific">Coemansia brasiliensis</name>
    <dbReference type="NCBI Taxonomy" id="2650707"/>
    <lineage>
        <taxon>Eukaryota</taxon>
        <taxon>Fungi</taxon>
        <taxon>Fungi incertae sedis</taxon>
        <taxon>Zoopagomycota</taxon>
        <taxon>Kickxellomycotina</taxon>
        <taxon>Kickxellomycetes</taxon>
        <taxon>Kickxellales</taxon>
        <taxon>Kickxellaceae</taxon>
        <taxon>Coemansia</taxon>
    </lineage>
</organism>
<dbReference type="EC" id="2.7.7.-" evidence="10"/>
<evidence type="ECO:0000256" key="3">
    <source>
        <dbReference type="ARBA" id="ARBA00022515"/>
    </source>
</evidence>
<protein>
    <recommendedName>
        <fullName evidence="10">DNA primase</fullName>
        <ecNumber evidence="10">2.7.7.-</ecNumber>
    </recommendedName>
</protein>
<dbReference type="Pfam" id="PF01896">
    <property type="entry name" value="DNA_primase_S"/>
    <property type="match status" value="1"/>
</dbReference>
<proteinExistence type="inferred from homology"/>
<comment type="caution">
    <text evidence="11">The sequence shown here is derived from an EMBL/GenBank/DDBJ whole genome shotgun (WGS) entry which is preliminary data.</text>
</comment>
<dbReference type="SUPFAM" id="SSF56747">
    <property type="entry name" value="Prim-pol domain"/>
    <property type="match status" value="1"/>
</dbReference>
<evidence type="ECO:0000313" key="12">
    <source>
        <dbReference type="Proteomes" id="UP001139887"/>
    </source>
</evidence>
<name>A0A9W8I9C6_9FUNG</name>
<dbReference type="GO" id="GO:0003899">
    <property type="term" value="F:DNA-directed RNA polymerase activity"/>
    <property type="evidence" value="ECO:0007669"/>
    <property type="project" value="InterPro"/>
</dbReference>
<gene>
    <name evidence="11" type="primary">PRI1</name>
    <name evidence="11" type="ORF">IWW36_001274</name>
</gene>
<evidence type="ECO:0000256" key="2">
    <source>
        <dbReference type="ARBA" id="ARBA00022478"/>
    </source>
</evidence>
<keyword evidence="12" id="KW-1185">Reference proteome</keyword>
<dbReference type="OrthoDB" id="19606at2759"/>
<dbReference type="FunFam" id="3.90.920.10:FF:000003">
    <property type="entry name" value="DNA primase"/>
    <property type="match status" value="1"/>
</dbReference>
<evidence type="ECO:0000256" key="8">
    <source>
        <dbReference type="ARBA" id="ARBA00022833"/>
    </source>
</evidence>
<dbReference type="GO" id="GO:0006269">
    <property type="term" value="P:DNA replication, synthesis of primer"/>
    <property type="evidence" value="ECO:0007669"/>
    <property type="project" value="UniProtKB-KW"/>
</dbReference>
<sequence>MTEDGNPMEIDEAAAAVSSGSEEISTETLRQYYQRLFPFSPYFLWLNHTSSPSTMFTHREFSFTINDGIYLRYQSFKTLDELQREVQRLVPSKIDIGAVFTAQPRNAKSLQPGAFKPVSKELVFDVDLTDYDEIRTCCQGGNICKLCWRFMVVAMHVVDRALREDFGFENLLWVYSGRRGVHCWVSDKRAQALDDAGRKAVAGYLGLIRGGAEQARKVALSQRQALHPHIKRSLDIIEEYFEDILLVDQEILLTRDRWLKVLAAIPDEDIRKTLDAKWSKHPDRSSVEKWSELIDVIDKHASKSRAKSWLGLFERSMMLQLAYPRLDENVSIHANHLLKSPFCVHPKTGRVCTPIANDAFDSFDPLAAPTLGQLLRELNSASSEATSLAPYIATFDSFAHTLQASAAQDTEPSQKGSLEF</sequence>
<keyword evidence="5" id="KW-0548">Nucleotidyltransferase</keyword>
<keyword evidence="9" id="KW-0804">Transcription</keyword>